<dbReference type="InterPro" id="IPR036188">
    <property type="entry name" value="FAD/NAD-bd_sf"/>
</dbReference>
<name>A0AAV9Q685_9PEZI</name>
<evidence type="ECO:0000256" key="4">
    <source>
        <dbReference type="ARBA" id="ARBA00023002"/>
    </source>
</evidence>
<dbReference type="InterPro" id="IPR050641">
    <property type="entry name" value="RIFMO-like"/>
</dbReference>
<dbReference type="GO" id="GO:0071949">
    <property type="term" value="F:FAD binding"/>
    <property type="evidence" value="ECO:0007669"/>
    <property type="project" value="InterPro"/>
</dbReference>
<dbReference type="Pfam" id="PF01494">
    <property type="entry name" value="FAD_binding_3"/>
    <property type="match status" value="1"/>
</dbReference>
<keyword evidence="2" id="KW-0285">Flavoprotein</keyword>
<dbReference type="SUPFAM" id="SSF51905">
    <property type="entry name" value="FAD/NAD(P)-binding domain"/>
    <property type="match status" value="1"/>
</dbReference>
<feature type="domain" description="FAD-binding" evidence="5">
    <location>
        <begin position="25"/>
        <end position="369"/>
    </location>
</feature>
<evidence type="ECO:0000313" key="6">
    <source>
        <dbReference type="EMBL" id="KAK5533854.1"/>
    </source>
</evidence>
<dbReference type="Gene3D" id="3.30.9.10">
    <property type="entry name" value="D-Amino Acid Oxidase, subunit A, domain 2"/>
    <property type="match status" value="1"/>
</dbReference>
<evidence type="ECO:0000256" key="2">
    <source>
        <dbReference type="ARBA" id="ARBA00022630"/>
    </source>
</evidence>
<dbReference type="EMBL" id="JAXLQG010000012">
    <property type="protein sequence ID" value="KAK5533854.1"/>
    <property type="molecule type" value="Genomic_DNA"/>
</dbReference>
<dbReference type="InterPro" id="IPR002938">
    <property type="entry name" value="FAD-bd"/>
</dbReference>
<reference evidence="6 7" key="1">
    <citation type="submission" date="2023-06" db="EMBL/GenBank/DDBJ databases">
        <title>Black Yeasts Isolated from many extreme environments.</title>
        <authorList>
            <person name="Coleine C."/>
            <person name="Stajich J.E."/>
            <person name="Selbmann L."/>
        </authorList>
    </citation>
    <scope>NUCLEOTIDE SEQUENCE [LARGE SCALE GENOMIC DNA]</scope>
    <source>
        <strain evidence="6 7">CCFEE 5887</strain>
    </source>
</reference>
<evidence type="ECO:0000256" key="1">
    <source>
        <dbReference type="ARBA" id="ARBA00001974"/>
    </source>
</evidence>
<comment type="caution">
    <text evidence="6">The sequence shown here is derived from an EMBL/GenBank/DDBJ whole genome shotgun (WGS) entry which is preliminary data.</text>
</comment>
<keyword evidence="4" id="KW-0560">Oxidoreductase</keyword>
<evidence type="ECO:0000256" key="3">
    <source>
        <dbReference type="ARBA" id="ARBA00022827"/>
    </source>
</evidence>
<dbReference type="PANTHER" id="PTHR43004">
    <property type="entry name" value="TRK SYSTEM POTASSIUM UPTAKE PROTEIN"/>
    <property type="match status" value="1"/>
</dbReference>
<dbReference type="AlphaFoldDB" id="A0AAV9Q685"/>
<sequence length="440" mass="49514">MTANNDSEARRPVPENEYSIFEHHEVIIIGAGPTGLFTALRIAQADVDVCVMEAEPGIVNSPRATTYMPIVCNEFEKAGIYEDVIARGHKNTEGISFRTSFAKGDKVLARLQMSQVPKGQHKYDFAGIHMGQHELAKIILEHCNEHPQNFSVKWRHRFAGAKNRDDGKIELVTLTDRGEKWFTCDYLIGCDGAGSSVRRSQCIQFDGFTWQDFRFIASNVQYDFEQFEGWTTANMIVDENNWAVIARTGKPEEGIWRVAYGIDGKIPDAEATKSLPEKYESLLPGPRPLKYKVVNANPYWAHQRCASKFRNGNIILCGDAAHSNNPIGGLGLTSGLLDSSAISNCLIRILRGKEKDADALIHRYCQVRRDSFLKFTNPQSIDFKLRVHSMDPKTTEERDFFFDKLNNDPEFVNAIASSMNEFMDDGFEIPADSVVSDNIN</sequence>
<dbReference type="Gene3D" id="3.50.50.60">
    <property type="entry name" value="FAD/NAD(P)-binding domain"/>
    <property type="match status" value="1"/>
</dbReference>
<evidence type="ECO:0000313" key="7">
    <source>
        <dbReference type="Proteomes" id="UP001345827"/>
    </source>
</evidence>
<organism evidence="6 7">
    <name type="scientific">Vermiconidia calcicola</name>
    <dbReference type="NCBI Taxonomy" id="1690605"/>
    <lineage>
        <taxon>Eukaryota</taxon>
        <taxon>Fungi</taxon>
        <taxon>Dikarya</taxon>
        <taxon>Ascomycota</taxon>
        <taxon>Pezizomycotina</taxon>
        <taxon>Dothideomycetes</taxon>
        <taxon>Dothideomycetidae</taxon>
        <taxon>Mycosphaerellales</taxon>
        <taxon>Extremaceae</taxon>
        <taxon>Vermiconidia</taxon>
    </lineage>
</organism>
<gene>
    <name evidence="6" type="ORF">LTR25_006834</name>
</gene>
<dbReference type="Proteomes" id="UP001345827">
    <property type="component" value="Unassembled WGS sequence"/>
</dbReference>
<keyword evidence="3" id="KW-0274">FAD</keyword>
<accession>A0AAV9Q685</accession>
<dbReference type="PANTHER" id="PTHR43004:SF19">
    <property type="entry name" value="BINDING MONOOXYGENASE, PUTATIVE (JCVI)-RELATED"/>
    <property type="match status" value="1"/>
</dbReference>
<dbReference type="GO" id="GO:0016709">
    <property type="term" value="F:oxidoreductase activity, acting on paired donors, with incorporation or reduction of molecular oxygen, NAD(P)H as one donor, and incorporation of one atom of oxygen"/>
    <property type="evidence" value="ECO:0007669"/>
    <property type="project" value="UniProtKB-ARBA"/>
</dbReference>
<protein>
    <recommendedName>
        <fullName evidence="5">FAD-binding domain-containing protein</fullName>
    </recommendedName>
</protein>
<keyword evidence="7" id="KW-1185">Reference proteome</keyword>
<evidence type="ECO:0000259" key="5">
    <source>
        <dbReference type="Pfam" id="PF01494"/>
    </source>
</evidence>
<proteinExistence type="predicted"/>
<dbReference type="PRINTS" id="PR00420">
    <property type="entry name" value="RNGMNOXGNASE"/>
</dbReference>
<comment type="cofactor">
    <cofactor evidence="1">
        <name>FAD</name>
        <dbReference type="ChEBI" id="CHEBI:57692"/>
    </cofactor>
</comment>